<protein>
    <recommendedName>
        <fullName evidence="6">Glutaminyl-tRNA synthetase</fullName>
    </recommendedName>
</protein>
<evidence type="ECO:0000256" key="1">
    <source>
        <dbReference type="SAM" id="SignalP"/>
    </source>
</evidence>
<evidence type="ECO:0000313" key="2">
    <source>
        <dbReference type="EMBL" id="RDI54769.1"/>
    </source>
</evidence>
<dbReference type="EMBL" id="VLKX01000007">
    <property type="protein sequence ID" value="TWI47163.1"/>
    <property type="molecule type" value="Genomic_DNA"/>
</dbReference>
<proteinExistence type="predicted"/>
<dbReference type="Proteomes" id="UP000321392">
    <property type="component" value="Unassembled WGS sequence"/>
</dbReference>
<evidence type="ECO:0000313" key="3">
    <source>
        <dbReference type="EMBL" id="TWI47163.1"/>
    </source>
</evidence>
<feature type="signal peptide" evidence="1">
    <location>
        <begin position="1"/>
        <end position="18"/>
    </location>
</feature>
<dbReference type="RefSeq" id="WP_114754311.1">
    <property type="nucleotide sequence ID" value="NZ_QQBA01000007.1"/>
</dbReference>
<dbReference type="EMBL" id="QQBA01000007">
    <property type="protein sequence ID" value="RDI54769.1"/>
    <property type="molecule type" value="Genomic_DNA"/>
</dbReference>
<reference evidence="3 5" key="1">
    <citation type="journal article" date="2015" name="Stand. Genomic Sci.">
        <title>Genomic Encyclopedia of Bacterial and Archaeal Type Strains, Phase III: the genomes of soil and plant-associated and newly described type strains.</title>
        <authorList>
            <person name="Whitman W.B."/>
            <person name="Woyke T."/>
            <person name="Klenk H.P."/>
            <person name="Zhou Y."/>
            <person name="Lilburn T.G."/>
            <person name="Beck B.J."/>
            <person name="De Vos P."/>
            <person name="Vandamme P."/>
            <person name="Eisen J.A."/>
            <person name="Garrity G."/>
            <person name="Hugenholtz P."/>
            <person name="Kyrpides N.C."/>
        </authorList>
    </citation>
    <scope>NUCLEOTIDE SEQUENCE [LARGE SCALE GENOMIC DNA]</scope>
    <source>
        <strain evidence="3 5">CGMCC 1.5380</strain>
    </source>
</reference>
<evidence type="ECO:0008006" key="6">
    <source>
        <dbReference type="Google" id="ProtNLM"/>
    </source>
</evidence>
<organism evidence="3 5">
    <name type="scientific">Flavobacterium glaciei</name>
    <dbReference type="NCBI Taxonomy" id="386300"/>
    <lineage>
        <taxon>Bacteria</taxon>
        <taxon>Pseudomonadati</taxon>
        <taxon>Bacteroidota</taxon>
        <taxon>Flavobacteriia</taxon>
        <taxon>Flavobacteriales</taxon>
        <taxon>Flavobacteriaceae</taxon>
        <taxon>Flavobacterium</taxon>
    </lineage>
</organism>
<accession>A0A562PS21</accession>
<evidence type="ECO:0000313" key="4">
    <source>
        <dbReference type="Proteomes" id="UP000254518"/>
    </source>
</evidence>
<dbReference type="OrthoDB" id="676338at2"/>
<evidence type="ECO:0000313" key="5">
    <source>
        <dbReference type="Proteomes" id="UP000321392"/>
    </source>
</evidence>
<dbReference type="Pfam" id="PF19897">
    <property type="entry name" value="DUF6370"/>
    <property type="match status" value="1"/>
</dbReference>
<dbReference type="Proteomes" id="UP000254518">
    <property type="component" value="Unassembled WGS sequence"/>
</dbReference>
<name>A0A562PS21_9FLAO</name>
<keyword evidence="4" id="KW-1185">Reference proteome</keyword>
<dbReference type="InterPro" id="IPR045950">
    <property type="entry name" value="DUF6370"/>
</dbReference>
<comment type="caution">
    <text evidence="3">The sequence shown here is derived from an EMBL/GenBank/DDBJ whole genome shotgun (WGS) entry which is preliminary data.</text>
</comment>
<reference evidence="2 4" key="2">
    <citation type="submission" date="2018-07" db="EMBL/GenBank/DDBJ databases">
        <title>Genomic Encyclopedia of Type Strains, Phase IV (KMG-IV): sequencing the most valuable type-strain genomes for metagenomic binning, comparative biology and taxonomic classification.</title>
        <authorList>
            <person name="Goeker M."/>
        </authorList>
    </citation>
    <scope>NUCLEOTIDE SEQUENCE [LARGE SCALE GENOMIC DNA]</scope>
    <source>
        <strain evidence="2 4">DSM 19728</strain>
    </source>
</reference>
<gene>
    <name evidence="2" type="ORF">DFR66_10797</name>
    <name evidence="3" type="ORF">IQ02_01613</name>
</gene>
<keyword evidence="1" id="KW-0732">Signal</keyword>
<feature type="chain" id="PRO_5022726031" description="Glutaminyl-tRNA synthetase" evidence="1">
    <location>
        <begin position="19"/>
        <end position="107"/>
    </location>
</feature>
<sequence>MKKILYLAFFFCVTLASAQDKDKKEAPKPQIVEASCGQCQFGMTGHGCDLAVRIDGKSYFVDGSSIDSHGDAHASDGFCSVIRKAEVVGKVVDNKFKATSFKLLPKK</sequence>
<reference evidence="3" key="3">
    <citation type="submission" date="2019-07" db="EMBL/GenBank/DDBJ databases">
        <authorList>
            <person name="Whitman W."/>
            <person name="Huntemann M."/>
            <person name="Clum A."/>
            <person name="Pillay M."/>
            <person name="Palaniappan K."/>
            <person name="Varghese N."/>
            <person name="Mikhailova N."/>
            <person name="Stamatis D."/>
            <person name="Reddy T."/>
            <person name="Daum C."/>
            <person name="Shapiro N."/>
            <person name="Ivanova N."/>
            <person name="Kyrpides N."/>
            <person name="Woyke T."/>
        </authorList>
    </citation>
    <scope>NUCLEOTIDE SEQUENCE</scope>
    <source>
        <strain evidence="3">CGMCC 1.5380</strain>
    </source>
</reference>
<dbReference type="AlphaFoldDB" id="A0A562PS21"/>